<feature type="region of interest" description="Disordered" evidence="2">
    <location>
        <begin position="149"/>
        <end position="183"/>
    </location>
</feature>
<feature type="coiled-coil region" evidence="1">
    <location>
        <begin position="80"/>
        <end position="146"/>
    </location>
</feature>
<evidence type="ECO:0000256" key="1">
    <source>
        <dbReference type="SAM" id="Coils"/>
    </source>
</evidence>
<dbReference type="EMBL" id="CT868207">
    <property type="protein sequence ID" value="CAK74969.1"/>
    <property type="molecule type" value="Genomic_DNA"/>
</dbReference>
<dbReference type="AlphaFoldDB" id="A0CW02"/>
<name>A0CW02_PARTE</name>
<accession>A0CW02</accession>
<dbReference type="Proteomes" id="UP000000600">
    <property type="component" value="Unassembled WGS sequence"/>
</dbReference>
<keyword evidence="1" id="KW-0175">Coiled coil</keyword>
<dbReference type="RefSeq" id="XP_001442366.1">
    <property type="nucleotide sequence ID" value="XM_001442329.1"/>
</dbReference>
<dbReference type="InParanoid" id="A0CW02"/>
<dbReference type="GeneID" id="5028151"/>
<dbReference type="OrthoDB" id="301655at2759"/>
<proteinExistence type="predicted"/>
<feature type="compositionally biased region" description="Polar residues" evidence="2">
    <location>
        <begin position="157"/>
        <end position="183"/>
    </location>
</feature>
<keyword evidence="4" id="KW-1185">Reference proteome</keyword>
<gene>
    <name evidence="3" type="ORF">GSPATT00001171001</name>
</gene>
<reference evidence="3 4" key="1">
    <citation type="journal article" date="2006" name="Nature">
        <title>Global trends of whole-genome duplications revealed by the ciliate Paramecium tetraurelia.</title>
        <authorList>
            <consortium name="Genoscope"/>
            <person name="Aury J.-M."/>
            <person name="Jaillon O."/>
            <person name="Duret L."/>
            <person name="Noel B."/>
            <person name="Jubin C."/>
            <person name="Porcel B.M."/>
            <person name="Segurens B."/>
            <person name="Daubin V."/>
            <person name="Anthouard V."/>
            <person name="Aiach N."/>
            <person name="Arnaiz O."/>
            <person name="Billaut A."/>
            <person name="Beisson J."/>
            <person name="Blanc I."/>
            <person name="Bouhouche K."/>
            <person name="Camara F."/>
            <person name="Duharcourt S."/>
            <person name="Guigo R."/>
            <person name="Gogendeau D."/>
            <person name="Katinka M."/>
            <person name="Keller A.-M."/>
            <person name="Kissmehl R."/>
            <person name="Klotz C."/>
            <person name="Koll F."/>
            <person name="Le Moue A."/>
            <person name="Lepere C."/>
            <person name="Malinsky S."/>
            <person name="Nowacki M."/>
            <person name="Nowak J.K."/>
            <person name="Plattner H."/>
            <person name="Poulain J."/>
            <person name="Ruiz F."/>
            <person name="Serrano V."/>
            <person name="Zagulski M."/>
            <person name="Dessen P."/>
            <person name="Betermier M."/>
            <person name="Weissenbach J."/>
            <person name="Scarpelli C."/>
            <person name="Schachter V."/>
            <person name="Sperling L."/>
            <person name="Meyer E."/>
            <person name="Cohen J."/>
            <person name="Wincker P."/>
        </authorList>
    </citation>
    <scope>NUCLEOTIDE SEQUENCE [LARGE SCALE GENOMIC DNA]</scope>
    <source>
        <strain evidence="3 4">Stock d4-2</strain>
    </source>
</reference>
<dbReference type="OMA" id="WRLVINH"/>
<evidence type="ECO:0000313" key="4">
    <source>
        <dbReference type="Proteomes" id="UP000000600"/>
    </source>
</evidence>
<sequence>MYENDNTDTADSHYKVNNEQIKNEELIEELQKYWRLVINHMGQDYQHLLKLSSDSDALELVQSLMILEDIRYNDQKVPQNHDLENEIMQFRQQITNQKNELESKTKLINELLQKQTQLHEQNQEMLLQLIKKEEENSSKIAQLQKEIKSNNRIQHRIPSQLSSARLPNQQYSQSLKSSPQPREFRQLSNYYSTKLSKLIKVSGTHNNNNTIKNNSNIVYQ</sequence>
<dbReference type="KEGG" id="ptm:GSPATT00001171001"/>
<evidence type="ECO:0000256" key="2">
    <source>
        <dbReference type="SAM" id="MobiDB-lite"/>
    </source>
</evidence>
<evidence type="ECO:0000313" key="3">
    <source>
        <dbReference type="EMBL" id="CAK74969.1"/>
    </source>
</evidence>
<dbReference type="HOGENOM" id="CLU_1258243_0_0_1"/>
<protein>
    <submittedName>
        <fullName evidence="3">Uncharacterized protein</fullName>
    </submittedName>
</protein>
<organism evidence="3 4">
    <name type="scientific">Paramecium tetraurelia</name>
    <dbReference type="NCBI Taxonomy" id="5888"/>
    <lineage>
        <taxon>Eukaryota</taxon>
        <taxon>Sar</taxon>
        <taxon>Alveolata</taxon>
        <taxon>Ciliophora</taxon>
        <taxon>Intramacronucleata</taxon>
        <taxon>Oligohymenophorea</taxon>
        <taxon>Peniculida</taxon>
        <taxon>Parameciidae</taxon>
        <taxon>Paramecium</taxon>
    </lineage>
</organism>